<dbReference type="SUPFAM" id="SSF160719">
    <property type="entry name" value="gpW/gp25-like"/>
    <property type="match status" value="1"/>
</dbReference>
<comment type="caution">
    <text evidence="2">The sequence shown here is derived from an EMBL/GenBank/DDBJ whole genome shotgun (WGS) entry which is preliminary data.</text>
</comment>
<name>A0A1S8YLM1_9GAMM</name>
<protein>
    <submittedName>
        <fullName evidence="2">Baseplate assembly protein</fullName>
    </submittedName>
</protein>
<evidence type="ECO:0000313" key="3">
    <source>
        <dbReference type="Proteomes" id="UP000190667"/>
    </source>
</evidence>
<organism evidence="2 3">
    <name type="scientific">Izhakiella australiensis</name>
    <dbReference type="NCBI Taxonomy" id="1926881"/>
    <lineage>
        <taxon>Bacteria</taxon>
        <taxon>Pseudomonadati</taxon>
        <taxon>Pseudomonadota</taxon>
        <taxon>Gammaproteobacteria</taxon>
        <taxon>Enterobacterales</taxon>
        <taxon>Erwiniaceae</taxon>
        <taxon>Izhakiella</taxon>
    </lineage>
</organism>
<dbReference type="InterPro" id="IPR007048">
    <property type="entry name" value="IraD/Gp25-like"/>
</dbReference>
<dbReference type="Gene3D" id="3.10.450.40">
    <property type="match status" value="1"/>
</dbReference>
<dbReference type="AlphaFoldDB" id="A0A1S8YLM1"/>
<dbReference type="OrthoDB" id="9802846at2"/>
<sequence>MNGTDRRTGKPLSGPAHLRQSVCDILTTPVGSRVLARDYGSKLLELIDNPRDGITRLRIIAATASALANWEPRLKLERVQVLFPEGADQRCVITIQAQDKENDQAVQLEGINIYGNKQRN</sequence>
<evidence type="ECO:0000313" key="2">
    <source>
        <dbReference type="EMBL" id="OON39778.1"/>
    </source>
</evidence>
<dbReference type="Pfam" id="PF04965">
    <property type="entry name" value="GPW_gp25"/>
    <property type="match status" value="1"/>
</dbReference>
<reference evidence="2 3" key="1">
    <citation type="submission" date="2016-12" db="EMBL/GenBank/DDBJ databases">
        <title>Izhakiella australiana sp. nov. of genus Izhakiella isolated from Australian desert.</title>
        <authorList>
            <person name="Ji M."/>
        </authorList>
    </citation>
    <scope>NUCLEOTIDE SEQUENCE [LARGE SCALE GENOMIC DNA]</scope>
    <source>
        <strain evidence="2 3">D4N98</strain>
    </source>
</reference>
<dbReference type="RefSeq" id="WP_078002965.1">
    <property type="nucleotide sequence ID" value="NZ_MRUL01000007.1"/>
</dbReference>
<dbReference type="EMBL" id="MRUL01000007">
    <property type="protein sequence ID" value="OON39778.1"/>
    <property type="molecule type" value="Genomic_DNA"/>
</dbReference>
<accession>A0A1S8YLM1</accession>
<dbReference type="STRING" id="1926881.BTJ39_12140"/>
<dbReference type="Proteomes" id="UP000190667">
    <property type="component" value="Unassembled WGS sequence"/>
</dbReference>
<evidence type="ECO:0000259" key="1">
    <source>
        <dbReference type="Pfam" id="PF04965"/>
    </source>
</evidence>
<feature type="domain" description="IraD/Gp25-like" evidence="1">
    <location>
        <begin position="15"/>
        <end position="98"/>
    </location>
</feature>
<gene>
    <name evidence="2" type="ORF">BTJ39_12140</name>
</gene>
<proteinExistence type="predicted"/>
<keyword evidence="3" id="KW-1185">Reference proteome</keyword>